<proteinExistence type="predicted"/>
<gene>
    <name evidence="1" type="ORF">SMUL_0422</name>
</gene>
<name>A0AA86DX80_SULMK</name>
<dbReference type="Proteomes" id="UP000019322">
    <property type="component" value="Chromosome"/>
</dbReference>
<dbReference type="Pfam" id="PF13589">
    <property type="entry name" value="HATPase_c_3"/>
    <property type="match status" value="1"/>
</dbReference>
<dbReference type="SUPFAM" id="SSF55874">
    <property type="entry name" value="ATPase domain of HSP90 chaperone/DNA topoisomerase II/histidine kinase"/>
    <property type="match status" value="1"/>
</dbReference>
<dbReference type="InterPro" id="IPR036890">
    <property type="entry name" value="HATPase_C_sf"/>
</dbReference>
<evidence type="ECO:0000313" key="2">
    <source>
        <dbReference type="Proteomes" id="UP000019322"/>
    </source>
</evidence>
<protein>
    <recommendedName>
        <fullName evidence="3">ATP-binding protein</fullName>
    </recommendedName>
</protein>
<dbReference type="KEGG" id="smul:SMUL_0422"/>
<accession>A0AA86DX80</accession>
<sequence>MENQINAAPAKIFFVEMLTRDIDLDDAILDLLDNSLDGLLRSTLASTDQYKKHKVEIFIDANHFMIQDTCGGIPTKVAQDYAFRMGRPVGDLDNNIPTIGMYGIGMKRSVFKMGTDIKILSRNDERCFKVEITKKWLEDDNLWILDMLDCNQEMPNEFDKGTRIIVTDLYPGIATLYSPDSDFLGRLMEKISIHYAFVLKHGFNIFVNTTAIKGKEISLLIDNNPAQFLEKNIIAPYIYKEENDGLEITIVCGLVDAPPSPEEESISAETGKVDRVDAGWTIICNDRVVLYADRSRLTGWGDGLPQFHYQFNTLVGVVSFRSNTANKLPVTTTKRGVDASSDVYLRIRRKMIEGMRLFVDYTNKWKNKRDIERKSILPKAKSETLESVMISKQFDSIMSTTKDGYGGKFFKPKLPEPSTEDDGMRTIKFSKHKDEIKQIASDYFEIAELTASQVGEKCFDEIYARING</sequence>
<dbReference type="EMBL" id="CP007201">
    <property type="protein sequence ID" value="AHJ11703.1"/>
    <property type="molecule type" value="Genomic_DNA"/>
</dbReference>
<evidence type="ECO:0008006" key="3">
    <source>
        <dbReference type="Google" id="ProtNLM"/>
    </source>
</evidence>
<dbReference type="AlphaFoldDB" id="A0AA86DX80"/>
<organism evidence="1 2">
    <name type="scientific">Sulfurospirillum multivorans (strain DM 12446 / JCM 15788 / NBRC 109480)</name>
    <dbReference type="NCBI Taxonomy" id="1150621"/>
    <lineage>
        <taxon>Bacteria</taxon>
        <taxon>Pseudomonadati</taxon>
        <taxon>Campylobacterota</taxon>
        <taxon>Epsilonproteobacteria</taxon>
        <taxon>Campylobacterales</taxon>
        <taxon>Sulfurospirillaceae</taxon>
        <taxon>Sulfurospirillum</taxon>
    </lineage>
</organism>
<dbReference type="RefSeq" id="WP_025343617.1">
    <property type="nucleotide sequence ID" value="NZ_CP007201.1"/>
</dbReference>
<dbReference type="Gene3D" id="3.30.565.10">
    <property type="entry name" value="Histidine kinase-like ATPase, C-terminal domain"/>
    <property type="match status" value="1"/>
</dbReference>
<reference evidence="1 2" key="1">
    <citation type="journal article" date="2014" name="Environ. Microbiol.">
        <title>Insights into organohalide respiration and the versatile catabolism of Sulfurospirillum multivorans gained from comparative genomics and physiological studies.</title>
        <authorList>
            <person name="Goris T."/>
            <person name="Schubert T."/>
            <person name="Gadkari J."/>
            <person name="Wubet T."/>
            <person name="Tarkka M."/>
            <person name="Buscot F."/>
            <person name="Adrian L."/>
            <person name="Diekert G."/>
        </authorList>
    </citation>
    <scope>NUCLEOTIDE SEQUENCE [LARGE SCALE GENOMIC DNA]</scope>
    <source>
        <strain evidence="2">DM 12446 / JCM 15788 / NBRC 109480</strain>
    </source>
</reference>
<evidence type="ECO:0000313" key="1">
    <source>
        <dbReference type="EMBL" id="AHJ11703.1"/>
    </source>
</evidence>